<protein>
    <submittedName>
        <fullName evidence="2">Uncharacterized protein</fullName>
    </submittedName>
</protein>
<dbReference type="EMBL" id="LNIX01000005">
    <property type="protein sequence ID" value="OXA53617.1"/>
    <property type="molecule type" value="Genomic_DNA"/>
</dbReference>
<dbReference type="AlphaFoldDB" id="A0A226E9B2"/>
<feature type="transmembrane region" description="Helical" evidence="1">
    <location>
        <begin position="107"/>
        <end position="124"/>
    </location>
</feature>
<accession>A0A226E9B2</accession>
<reference evidence="2 3" key="1">
    <citation type="submission" date="2015-12" db="EMBL/GenBank/DDBJ databases">
        <title>The genome of Folsomia candida.</title>
        <authorList>
            <person name="Faddeeva A."/>
            <person name="Derks M.F."/>
            <person name="Anvar Y."/>
            <person name="Smit S."/>
            <person name="Van Straalen N."/>
            <person name="Roelofs D."/>
        </authorList>
    </citation>
    <scope>NUCLEOTIDE SEQUENCE [LARGE SCALE GENOMIC DNA]</scope>
    <source>
        <strain evidence="2 3">VU population</strain>
        <tissue evidence="2">Whole body</tissue>
    </source>
</reference>
<name>A0A226E9B2_FOLCA</name>
<evidence type="ECO:0000313" key="2">
    <source>
        <dbReference type="EMBL" id="OXA53617.1"/>
    </source>
</evidence>
<proteinExistence type="predicted"/>
<feature type="transmembrane region" description="Helical" evidence="1">
    <location>
        <begin position="65"/>
        <end position="86"/>
    </location>
</feature>
<keyword evidence="3" id="KW-1185">Reference proteome</keyword>
<evidence type="ECO:0000256" key="1">
    <source>
        <dbReference type="SAM" id="Phobius"/>
    </source>
</evidence>
<keyword evidence="1" id="KW-0472">Membrane</keyword>
<keyword evidence="1" id="KW-1133">Transmembrane helix</keyword>
<comment type="caution">
    <text evidence="2">The sequence shown here is derived from an EMBL/GenBank/DDBJ whole genome shotgun (WGS) entry which is preliminary data.</text>
</comment>
<sequence length="143" mass="16680">MVPPICWNEMCNDVRKRGVDESITAWYMGPIIILSDIMTDLDRYEAKLEAKKDIQEILLEYFPHVLAYCGMILCCIISGLCAILASTSEDREWVIRLAKGANFFSKTLYWLVWGIVLYNWSPLMEGRTWEGYPRSRESVKMHF</sequence>
<gene>
    <name evidence="2" type="ORF">Fcan01_10551</name>
</gene>
<keyword evidence="1" id="KW-0812">Transmembrane</keyword>
<evidence type="ECO:0000313" key="3">
    <source>
        <dbReference type="Proteomes" id="UP000198287"/>
    </source>
</evidence>
<organism evidence="2 3">
    <name type="scientific">Folsomia candida</name>
    <name type="common">Springtail</name>
    <dbReference type="NCBI Taxonomy" id="158441"/>
    <lineage>
        <taxon>Eukaryota</taxon>
        <taxon>Metazoa</taxon>
        <taxon>Ecdysozoa</taxon>
        <taxon>Arthropoda</taxon>
        <taxon>Hexapoda</taxon>
        <taxon>Collembola</taxon>
        <taxon>Entomobryomorpha</taxon>
        <taxon>Isotomoidea</taxon>
        <taxon>Isotomidae</taxon>
        <taxon>Proisotominae</taxon>
        <taxon>Folsomia</taxon>
    </lineage>
</organism>
<dbReference type="Proteomes" id="UP000198287">
    <property type="component" value="Unassembled WGS sequence"/>
</dbReference>